<organism evidence="3 4">
    <name type="scientific">Sphingomonas colocasiae</name>
    <dbReference type="NCBI Taxonomy" id="1848973"/>
    <lineage>
        <taxon>Bacteria</taxon>
        <taxon>Pseudomonadati</taxon>
        <taxon>Pseudomonadota</taxon>
        <taxon>Alphaproteobacteria</taxon>
        <taxon>Sphingomonadales</taxon>
        <taxon>Sphingomonadaceae</taxon>
        <taxon>Sphingomonas</taxon>
    </lineage>
</organism>
<dbReference type="EMBL" id="JAINVV010000001">
    <property type="protein sequence ID" value="MBY8820871.1"/>
    <property type="molecule type" value="Genomic_DNA"/>
</dbReference>
<dbReference type="SUPFAM" id="SSF49329">
    <property type="entry name" value="Cu,Zn superoxide dismutase-like"/>
    <property type="match status" value="1"/>
</dbReference>
<protein>
    <submittedName>
        <fullName evidence="3">Superoxide dismutase family protein</fullName>
    </submittedName>
</protein>
<reference evidence="3 4" key="1">
    <citation type="submission" date="2021-08" db="EMBL/GenBank/DDBJ databases">
        <authorList>
            <person name="Tuo L."/>
        </authorList>
    </citation>
    <scope>NUCLEOTIDE SEQUENCE [LARGE SCALE GENOMIC DNA]</scope>
    <source>
        <strain evidence="3 4">JCM 31229</strain>
    </source>
</reference>
<keyword evidence="4" id="KW-1185">Reference proteome</keyword>
<evidence type="ECO:0000313" key="3">
    <source>
        <dbReference type="EMBL" id="MBY8820871.1"/>
    </source>
</evidence>
<gene>
    <name evidence="3" type="ORF">K7G82_01125</name>
</gene>
<evidence type="ECO:0000313" key="4">
    <source>
        <dbReference type="Proteomes" id="UP000706039"/>
    </source>
</evidence>
<dbReference type="PANTHER" id="PTHR10003">
    <property type="entry name" value="SUPEROXIDE DISMUTASE CU-ZN -RELATED"/>
    <property type="match status" value="1"/>
</dbReference>
<dbReference type="InterPro" id="IPR036423">
    <property type="entry name" value="SOD-like_Cu/Zn_dom_sf"/>
</dbReference>
<dbReference type="Pfam" id="PF00080">
    <property type="entry name" value="Sod_Cu"/>
    <property type="match status" value="1"/>
</dbReference>
<proteinExistence type="inferred from homology"/>
<dbReference type="InterPro" id="IPR024134">
    <property type="entry name" value="SOD_Cu/Zn_/chaperone"/>
</dbReference>
<dbReference type="InterPro" id="IPR001424">
    <property type="entry name" value="SOD_Cu_Zn_dom"/>
</dbReference>
<accession>A0ABS7PHU8</accession>
<evidence type="ECO:0000256" key="1">
    <source>
        <dbReference type="ARBA" id="ARBA00010457"/>
    </source>
</evidence>
<feature type="domain" description="Superoxide dismutase copper/zinc binding" evidence="2">
    <location>
        <begin position="47"/>
        <end position="169"/>
    </location>
</feature>
<dbReference type="CDD" id="cd00305">
    <property type="entry name" value="Cu-Zn_Superoxide_Dismutase"/>
    <property type="match status" value="1"/>
</dbReference>
<dbReference type="Gene3D" id="2.60.40.200">
    <property type="entry name" value="Superoxide dismutase, copper/zinc binding domain"/>
    <property type="match status" value="1"/>
</dbReference>
<comment type="similarity">
    <text evidence="1">Belongs to the Cu-Zn superoxide dismutase family.</text>
</comment>
<name>A0ABS7PHU8_9SPHN</name>
<evidence type="ECO:0000259" key="2">
    <source>
        <dbReference type="Pfam" id="PF00080"/>
    </source>
</evidence>
<sequence>MTGFALLGACAANDAATADASAAAAPDARAPLYTASGTAAGEGRIVETASGLKLTVTAQGIPAGIHGIHVHTTGKCEAPDFQTAGGHWNPTARQHGHDNPQGAHSGDLPNITIGADGTGSLTIDLSGAKLSGEGGLLDADGAALVIHATADDMKTDPSGNSGGRIACGVFAG</sequence>
<comment type="caution">
    <text evidence="3">The sequence shown here is derived from an EMBL/GenBank/DDBJ whole genome shotgun (WGS) entry which is preliminary data.</text>
</comment>
<dbReference type="Proteomes" id="UP000706039">
    <property type="component" value="Unassembled WGS sequence"/>
</dbReference>